<dbReference type="AlphaFoldDB" id="A0A016VNH9"/>
<keyword evidence="4" id="KW-1185">Reference proteome</keyword>
<evidence type="ECO:0000256" key="2">
    <source>
        <dbReference type="SAM" id="SignalP"/>
    </source>
</evidence>
<dbReference type="EMBL" id="JARK01001342">
    <property type="protein sequence ID" value="EYC29134.1"/>
    <property type="molecule type" value="Genomic_DNA"/>
</dbReference>
<name>A0A016VNH9_9BILA</name>
<feature type="region of interest" description="Disordered" evidence="1">
    <location>
        <begin position="126"/>
        <end position="154"/>
    </location>
</feature>
<accession>A0A016VNH9</accession>
<comment type="caution">
    <text evidence="3">The sequence shown here is derived from an EMBL/GenBank/DDBJ whole genome shotgun (WGS) entry which is preliminary data.</text>
</comment>
<sequence>MAVAIFIAIPLFLLPAITFGKVEDGNTEKEKYFNPAQELLNGCEGITGTELALCIVDRFAMDLQSKQNKNIERLKHRTKVAHKREEYPVPRFRRPEELKSRRNRPLSTTMEPHISLTKFVPRMKAHRERMRRKDGNRKRKRLLLSRNQSRQRHLRASHLTLDHLLRENFRSSRSRIRRNHSRV</sequence>
<organism evidence="3 4">
    <name type="scientific">Ancylostoma ceylanicum</name>
    <dbReference type="NCBI Taxonomy" id="53326"/>
    <lineage>
        <taxon>Eukaryota</taxon>
        <taxon>Metazoa</taxon>
        <taxon>Ecdysozoa</taxon>
        <taxon>Nematoda</taxon>
        <taxon>Chromadorea</taxon>
        <taxon>Rhabditida</taxon>
        <taxon>Rhabditina</taxon>
        <taxon>Rhabditomorpha</taxon>
        <taxon>Strongyloidea</taxon>
        <taxon>Ancylostomatidae</taxon>
        <taxon>Ancylostomatinae</taxon>
        <taxon>Ancylostoma</taxon>
    </lineage>
</organism>
<proteinExistence type="predicted"/>
<reference evidence="4" key="1">
    <citation type="journal article" date="2015" name="Nat. Genet.">
        <title>The genome and transcriptome of the zoonotic hookworm Ancylostoma ceylanicum identify infection-specific gene families.</title>
        <authorList>
            <person name="Schwarz E.M."/>
            <person name="Hu Y."/>
            <person name="Antoshechkin I."/>
            <person name="Miller M.M."/>
            <person name="Sternberg P.W."/>
            <person name="Aroian R.V."/>
        </authorList>
    </citation>
    <scope>NUCLEOTIDE SEQUENCE</scope>
    <source>
        <strain evidence="4">HY135</strain>
    </source>
</reference>
<evidence type="ECO:0000313" key="3">
    <source>
        <dbReference type="EMBL" id="EYC29134.1"/>
    </source>
</evidence>
<evidence type="ECO:0000313" key="4">
    <source>
        <dbReference type="Proteomes" id="UP000024635"/>
    </source>
</evidence>
<feature type="chain" id="PRO_5001493726" evidence="2">
    <location>
        <begin position="21"/>
        <end position="183"/>
    </location>
</feature>
<feature type="signal peptide" evidence="2">
    <location>
        <begin position="1"/>
        <end position="20"/>
    </location>
</feature>
<protein>
    <submittedName>
        <fullName evidence="3">Uncharacterized protein</fullName>
    </submittedName>
</protein>
<dbReference type="OrthoDB" id="10536155at2759"/>
<dbReference type="Proteomes" id="UP000024635">
    <property type="component" value="Unassembled WGS sequence"/>
</dbReference>
<keyword evidence="2" id="KW-0732">Signal</keyword>
<evidence type="ECO:0000256" key="1">
    <source>
        <dbReference type="SAM" id="MobiDB-lite"/>
    </source>
</evidence>
<gene>
    <name evidence="3" type="primary">Acey_s0006.g2807</name>
    <name evidence="3" type="ORF">Y032_0006g2807</name>
</gene>